<dbReference type="SUPFAM" id="SSF50939">
    <property type="entry name" value="Sialidases"/>
    <property type="match status" value="1"/>
</dbReference>
<dbReference type="InterPro" id="IPR008928">
    <property type="entry name" value="6-hairpin_glycosidase_sf"/>
</dbReference>
<dbReference type="Gene3D" id="1.50.10.10">
    <property type="match status" value="1"/>
</dbReference>
<dbReference type="InterPro" id="IPR010905">
    <property type="entry name" value="Glyco_hydro_88"/>
</dbReference>
<evidence type="ECO:0000313" key="4">
    <source>
        <dbReference type="Proteomes" id="UP001290861"/>
    </source>
</evidence>
<dbReference type="InterPro" id="IPR036278">
    <property type="entry name" value="Sialidase_sf"/>
</dbReference>
<reference evidence="3 4" key="1">
    <citation type="journal article" date="2024" name="Appl. Environ. Microbiol.">
        <title>Pontiella agarivorans sp. nov., a novel marine anaerobic bacterium capable of degrading macroalgal polysaccharides and fixing nitrogen.</title>
        <authorList>
            <person name="Liu N."/>
            <person name="Kivenson V."/>
            <person name="Peng X."/>
            <person name="Cui Z."/>
            <person name="Lankiewicz T.S."/>
            <person name="Gosselin K.M."/>
            <person name="English C.J."/>
            <person name="Blair E.M."/>
            <person name="O'Malley M.A."/>
            <person name="Valentine D.L."/>
        </authorList>
    </citation>
    <scope>NUCLEOTIDE SEQUENCE [LARGE SCALE GENOMIC DNA]</scope>
    <source>
        <strain evidence="3 4">NLcol2</strain>
    </source>
</reference>
<dbReference type="InterPro" id="IPR052043">
    <property type="entry name" value="PolySaccharide_Degr_Enz"/>
</dbReference>
<feature type="chain" id="PRO_5046788257" evidence="2">
    <location>
        <begin position="26"/>
        <end position="820"/>
    </location>
</feature>
<dbReference type="Pfam" id="PF15892">
    <property type="entry name" value="BNR_4"/>
    <property type="match status" value="1"/>
</dbReference>
<keyword evidence="2" id="KW-0732">Signal</keyword>
<evidence type="ECO:0000313" key="3">
    <source>
        <dbReference type="EMBL" id="MDZ8119187.1"/>
    </source>
</evidence>
<evidence type="ECO:0000256" key="1">
    <source>
        <dbReference type="ARBA" id="ARBA00022801"/>
    </source>
</evidence>
<feature type="signal peptide" evidence="2">
    <location>
        <begin position="1"/>
        <end position="25"/>
    </location>
</feature>
<gene>
    <name evidence="3" type="ORF">P9H32_11185</name>
</gene>
<dbReference type="EMBL" id="JARVCO010000010">
    <property type="protein sequence ID" value="MDZ8119187.1"/>
    <property type="molecule type" value="Genomic_DNA"/>
</dbReference>
<sequence>MMRSIHLKVILGMAIISGLGMSAHAGQPTAESVKALTKKVADWQIETFEDSGRYRALSSRKKMPEGKFPPKWHDLTWHMGALYAGMNEWRKVSGDPDVEAFLMMIGERNGWKLHHRPYHADDHTVGQFYLSLYEKKKDPAMLRPTQERFDWILAHPKTGSLEWSGYGKGRNKTDCHHRWGWCDALFMAPPVWARLAKVTGERKYLDFMDQEYHATYDLLWDKEDHLFWRDSSFFKKREANGRKIYWARGNGWVFGGLALMISDLPADWEGRPFYIELFKQMAESLKNCQREDGTWSMGLLGGVDAYPVKETSGTSFFTFGLAWGIHNGLLDRATYEPVLFRAWQALTECVTEEGMLGFVQPVGAAPGDSFADKTEVYGIGAFLAAGSEVYKLLGGNVPAIEKKTTAFTTFSKETGWCWYEDPRAIIHNGKLIIGGINGKNGDAKVGVYDLKADKPLGDAVLYPAFQRDDHNSPVFYVRPDGSLLTVYAKHGREKIHHYHISDPADYLKWGPRKAFHHVYEDKRGVTYMNLYTMKDEDKLYCFFRDGQHFNPAFITSTDDGETWGEYTHFITHDIGSRQRPYARYQQIDENTVGISFTDAHPRQYGNSLYYAEFRNGAFYRVDGTKIKELSEGPLVTVQAEKIYKGSEIKEWKGNTHSVSNSAWTVAIASDAAGHPHIGYSVYHTHTDHHYRIASWDGEKWNDRQIAFGGTCLYERESSYTGLFAFDPENPQQVYISTDVNPSTGKPTGGVHEIYTAEIGPDDDVSSIDWKQLTFDSEYKNIRPMVVAGEGYKVLMWLGGAPWRHFQDYETDALGLILERP</sequence>
<comment type="caution">
    <text evidence="3">The sequence shown here is derived from an EMBL/GenBank/DDBJ whole genome shotgun (WGS) entry which is preliminary data.</text>
</comment>
<keyword evidence="1 3" id="KW-0378">Hydrolase</keyword>
<evidence type="ECO:0000256" key="2">
    <source>
        <dbReference type="SAM" id="SignalP"/>
    </source>
</evidence>
<dbReference type="Proteomes" id="UP001290861">
    <property type="component" value="Unassembled WGS sequence"/>
</dbReference>
<dbReference type="PANTHER" id="PTHR33886">
    <property type="entry name" value="UNSATURATED RHAMNOGALACTURONAN HYDROLASE (EUROFUNG)"/>
    <property type="match status" value="1"/>
</dbReference>
<keyword evidence="4" id="KW-1185">Reference proteome</keyword>
<dbReference type="GO" id="GO:0016787">
    <property type="term" value="F:hydrolase activity"/>
    <property type="evidence" value="ECO:0007669"/>
    <property type="project" value="UniProtKB-KW"/>
</dbReference>
<dbReference type="RefSeq" id="WP_322608974.1">
    <property type="nucleotide sequence ID" value="NZ_JARVCO010000010.1"/>
</dbReference>
<proteinExistence type="predicted"/>
<dbReference type="InterPro" id="IPR012341">
    <property type="entry name" value="6hp_glycosidase-like_sf"/>
</dbReference>
<dbReference type="Pfam" id="PF07470">
    <property type="entry name" value="Glyco_hydro_88"/>
    <property type="match status" value="1"/>
</dbReference>
<accession>A0ABU5MYC2</accession>
<protein>
    <submittedName>
        <fullName evidence="3">Glycoside hydrolase family 88 protein</fullName>
    </submittedName>
</protein>
<dbReference type="PANTHER" id="PTHR33886:SF8">
    <property type="entry name" value="UNSATURATED RHAMNOGALACTURONAN HYDROLASE (EUROFUNG)"/>
    <property type="match status" value="1"/>
</dbReference>
<dbReference type="SUPFAM" id="SSF48208">
    <property type="entry name" value="Six-hairpin glycosidases"/>
    <property type="match status" value="1"/>
</dbReference>
<organism evidence="3 4">
    <name type="scientific">Pontiella agarivorans</name>
    <dbReference type="NCBI Taxonomy" id="3038953"/>
    <lineage>
        <taxon>Bacteria</taxon>
        <taxon>Pseudomonadati</taxon>
        <taxon>Kiritimatiellota</taxon>
        <taxon>Kiritimatiellia</taxon>
        <taxon>Kiritimatiellales</taxon>
        <taxon>Pontiellaceae</taxon>
        <taxon>Pontiella</taxon>
    </lineage>
</organism>
<name>A0ABU5MYC2_9BACT</name>